<dbReference type="OrthoDB" id="118855at2"/>
<dbReference type="RefSeq" id="WP_092037722.1">
    <property type="nucleotide sequence ID" value="NZ_FOTK01000003.1"/>
</dbReference>
<keyword evidence="2" id="KW-0670">Pyruvate</keyword>
<feature type="domain" description="Tautomerase cis-CaaD-like" evidence="1">
    <location>
        <begin position="1"/>
        <end position="126"/>
    </location>
</feature>
<reference evidence="3" key="1">
    <citation type="submission" date="2016-10" db="EMBL/GenBank/DDBJ databases">
        <authorList>
            <person name="Varghese N."/>
            <person name="Submissions S."/>
        </authorList>
    </citation>
    <scope>NUCLEOTIDE SEQUENCE [LARGE SCALE GENOMIC DNA]</scope>
    <source>
        <strain evidence="3">BL36</strain>
    </source>
</reference>
<proteinExistence type="predicted"/>
<organism evidence="2 3">
    <name type="scientific">Methylobacterium pseudosasicola</name>
    <dbReference type="NCBI Taxonomy" id="582667"/>
    <lineage>
        <taxon>Bacteria</taxon>
        <taxon>Pseudomonadati</taxon>
        <taxon>Pseudomonadota</taxon>
        <taxon>Alphaproteobacteria</taxon>
        <taxon>Hyphomicrobiales</taxon>
        <taxon>Methylobacteriaceae</taxon>
        <taxon>Methylobacterium</taxon>
    </lineage>
</organism>
<evidence type="ECO:0000313" key="2">
    <source>
        <dbReference type="EMBL" id="SFL33203.1"/>
    </source>
</evidence>
<dbReference type="InterPro" id="IPR028116">
    <property type="entry name" value="Cis-CaaD-like"/>
</dbReference>
<gene>
    <name evidence="2" type="ORF">SAMN05192568_1003223</name>
</gene>
<dbReference type="Pfam" id="PF14832">
    <property type="entry name" value="Tautomerase_3"/>
    <property type="match status" value="1"/>
</dbReference>
<accession>A0A1I4GUS5</accession>
<keyword evidence="3" id="KW-1185">Reference proteome</keyword>
<dbReference type="SUPFAM" id="SSF55331">
    <property type="entry name" value="Tautomerase/MIF"/>
    <property type="match status" value="1"/>
</dbReference>
<evidence type="ECO:0000259" key="1">
    <source>
        <dbReference type="Pfam" id="PF14832"/>
    </source>
</evidence>
<dbReference type="AlphaFoldDB" id="A0A1I4GUS5"/>
<dbReference type="STRING" id="582667.SAMN05192568_1003223"/>
<evidence type="ECO:0000313" key="3">
    <source>
        <dbReference type="Proteomes" id="UP000199048"/>
    </source>
</evidence>
<sequence>MPTYVISTAMELTAEQRAGIVASITSIHAVEATAPRYFVQVIFNKVEPGSIFIGGEPASHDHVWVRADIRAGRTREQKARMLRRIMAETSGILGISDQDVWVYISDIPALGVLEFGHVLPEPGEEDAWLAALPSALREKLKQAA</sequence>
<protein>
    <submittedName>
        <fullName evidence="2">Phenylpyruvate tautomerase PptA, 4-oxalocrotonate tautomerase family</fullName>
    </submittedName>
</protein>
<name>A0A1I4GUS5_9HYPH</name>
<dbReference type="Gene3D" id="3.30.429.10">
    <property type="entry name" value="Macrophage Migration Inhibitory Factor"/>
    <property type="match status" value="1"/>
</dbReference>
<dbReference type="InterPro" id="IPR014347">
    <property type="entry name" value="Tautomerase/MIF_sf"/>
</dbReference>
<dbReference type="Proteomes" id="UP000199048">
    <property type="component" value="Unassembled WGS sequence"/>
</dbReference>
<dbReference type="EMBL" id="FOTK01000003">
    <property type="protein sequence ID" value="SFL33203.1"/>
    <property type="molecule type" value="Genomic_DNA"/>
</dbReference>